<keyword evidence="5" id="KW-0411">Iron-sulfur</keyword>
<accession>A0A518GDR3</accession>
<dbReference type="PANTHER" id="PTHR42859">
    <property type="entry name" value="OXIDOREDUCTASE"/>
    <property type="match status" value="1"/>
</dbReference>
<reference evidence="9 10" key="1">
    <citation type="submission" date="2019-02" db="EMBL/GenBank/DDBJ databases">
        <title>Deep-cultivation of Planctomycetes and their phenomic and genomic characterization uncovers novel biology.</title>
        <authorList>
            <person name="Wiegand S."/>
            <person name="Jogler M."/>
            <person name="Boedeker C."/>
            <person name="Pinto D."/>
            <person name="Vollmers J."/>
            <person name="Rivas-Marin E."/>
            <person name="Kohn T."/>
            <person name="Peeters S.H."/>
            <person name="Heuer A."/>
            <person name="Rast P."/>
            <person name="Oberbeckmann S."/>
            <person name="Bunk B."/>
            <person name="Jeske O."/>
            <person name="Meyerdierks A."/>
            <person name="Storesund J.E."/>
            <person name="Kallscheuer N."/>
            <person name="Luecker S."/>
            <person name="Lage O.M."/>
            <person name="Pohl T."/>
            <person name="Merkel B.J."/>
            <person name="Hornburger P."/>
            <person name="Mueller R.-W."/>
            <person name="Bruemmer F."/>
            <person name="Labrenz M."/>
            <person name="Spormann A.M."/>
            <person name="Op den Camp H."/>
            <person name="Overmann J."/>
            <person name="Amann R."/>
            <person name="Jetten M.S.M."/>
            <person name="Mascher T."/>
            <person name="Medema M.H."/>
            <person name="Devos D.P."/>
            <person name="Kaster A.-K."/>
            <person name="Ovreas L."/>
            <person name="Rohde M."/>
            <person name="Galperin M.Y."/>
            <person name="Jogler C."/>
        </authorList>
    </citation>
    <scope>NUCLEOTIDE SEQUENCE [LARGE SCALE GENOMIC DNA]</scope>
    <source>
        <strain evidence="9 10">Q31a</strain>
    </source>
</reference>
<sequence>MALESVEIQRPDRWSHPLDAAMTDVAVAELLALPPFSEMDRERFARNTPLDDVLRNDSRILQLEAGDLIFREGQYGGTAYLVLQGDVRIFLSRLLPGDRQQRSSAWSGQNWLSFFSKRRRKGNTHRRGGQDTRRQPRRAETPQPARPAEIGYRGSGTETRVFLQDVPGVLADHSTTSVSAGELFGEMAAVTRSPREFTAVAETRCTVLEIRWQGLKLLKQDPAFRAILDERYRRDVLQTHLHETKQFRFVPESHLEAVVESAKLESFGNMEWYAEYRKQSGKQAREKISAEPLIAEEGSYATGVWILRGGFARLSRRQGAGHRTLAYLGKGHVFGMEELAHNLLFAQGTAPLPYQESLRAIGYVDALFIPKQVVNEHILPFVRSTDLPQKIESPRYQFGAPVIDAPLDIGEQSVETGLLEYLVDLRLMNGLKAMVIDTDRCTRCDDCVKACANTHGGTPVFEREGPQYGKWMFAQACMHCADPVCMIGCPTGAIHRDSESGLVQINDQTCIGCKSCAESCPYENIRMVMSTDKMGRAQVDRNTGLPILQASKCDFCVDLGKQPSCQAACPHDALFRLDMSDVKQVNQRMGRKAG</sequence>
<evidence type="ECO:0000256" key="4">
    <source>
        <dbReference type="ARBA" id="ARBA00023004"/>
    </source>
</evidence>
<keyword evidence="4" id="KW-0408">Iron</keyword>
<evidence type="ECO:0000256" key="6">
    <source>
        <dbReference type="SAM" id="MobiDB-lite"/>
    </source>
</evidence>
<dbReference type="CDD" id="cd16367">
    <property type="entry name" value="DMSOR_beta_like"/>
    <property type="match status" value="1"/>
</dbReference>
<feature type="domain" description="4Fe-4S ferredoxin-type" evidence="8">
    <location>
        <begin position="501"/>
        <end position="530"/>
    </location>
</feature>
<dbReference type="OrthoDB" id="9810688at2"/>
<dbReference type="PANTHER" id="PTHR42859:SF17">
    <property type="entry name" value="ELECTRON TRANSPORT PROTEIN HYDN-RELATED"/>
    <property type="match status" value="1"/>
</dbReference>
<evidence type="ECO:0000256" key="3">
    <source>
        <dbReference type="ARBA" id="ARBA00022737"/>
    </source>
</evidence>
<protein>
    <submittedName>
        <fullName evidence="9">Electron transport protein HydN</fullName>
    </submittedName>
</protein>
<keyword evidence="2" id="KW-0479">Metal-binding</keyword>
<dbReference type="InterPro" id="IPR014710">
    <property type="entry name" value="RmlC-like_jellyroll"/>
</dbReference>
<evidence type="ECO:0000256" key="1">
    <source>
        <dbReference type="ARBA" id="ARBA00022485"/>
    </source>
</evidence>
<dbReference type="RefSeq" id="WP_145082969.1">
    <property type="nucleotide sequence ID" value="NZ_CP036298.1"/>
</dbReference>
<dbReference type="KEGG" id="ahel:Q31a_50670"/>
<dbReference type="Proteomes" id="UP000318017">
    <property type="component" value="Chromosome"/>
</dbReference>
<feature type="domain" description="Cyclic nucleotide-binding" evidence="7">
    <location>
        <begin position="176"/>
        <end position="218"/>
    </location>
</feature>
<keyword evidence="1" id="KW-0004">4Fe-4S</keyword>
<name>A0A518GDR3_9BACT</name>
<evidence type="ECO:0000256" key="5">
    <source>
        <dbReference type="ARBA" id="ARBA00023014"/>
    </source>
</evidence>
<dbReference type="InterPro" id="IPR000595">
    <property type="entry name" value="cNMP-bd_dom"/>
</dbReference>
<dbReference type="Gene3D" id="2.60.120.10">
    <property type="entry name" value="Jelly Rolls"/>
    <property type="match status" value="2"/>
</dbReference>
<proteinExistence type="predicted"/>
<dbReference type="Gene3D" id="3.30.70.20">
    <property type="match status" value="2"/>
</dbReference>
<feature type="domain" description="4Fe-4S ferredoxin-type" evidence="8">
    <location>
        <begin position="432"/>
        <end position="464"/>
    </location>
</feature>
<dbReference type="InterPro" id="IPR018490">
    <property type="entry name" value="cNMP-bd_dom_sf"/>
</dbReference>
<dbReference type="Pfam" id="PF00027">
    <property type="entry name" value="cNMP_binding"/>
    <property type="match status" value="1"/>
</dbReference>
<dbReference type="PROSITE" id="PS51379">
    <property type="entry name" value="4FE4S_FER_2"/>
    <property type="match status" value="3"/>
</dbReference>
<dbReference type="InterPro" id="IPR050294">
    <property type="entry name" value="RnfB_subfamily"/>
</dbReference>
<organism evidence="9 10">
    <name type="scientific">Aureliella helgolandensis</name>
    <dbReference type="NCBI Taxonomy" id="2527968"/>
    <lineage>
        <taxon>Bacteria</taxon>
        <taxon>Pseudomonadati</taxon>
        <taxon>Planctomycetota</taxon>
        <taxon>Planctomycetia</taxon>
        <taxon>Pirellulales</taxon>
        <taxon>Pirellulaceae</taxon>
        <taxon>Aureliella</taxon>
    </lineage>
</organism>
<dbReference type="AlphaFoldDB" id="A0A518GDR3"/>
<keyword evidence="3" id="KW-0677">Repeat</keyword>
<gene>
    <name evidence="9" type="primary">hydN</name>
    <name evidence="9" type="ORF">Q31a_50670</name>
</gene>
<feature type="region of interest" description="Disordered" evidence="6">
    <location>
        <begin position="120"/>
        <end position="152"/>
    </location>
</feature>
<evidence type="ECO:0000256" key="2">
    <source>
        <dbReference type="ARBA" id="ARBA00022723"/>
    </source>
</evidence>
<evidence type="ECO:0000259" key="7">
    <source>
        <dbReference type="PROSITE" id="PS50042"/>
    </source>
</evidence>
<feature type="domain" description="Cyclic nucleotide-binding" evidence="7">
    <location>
        <begin position="50"/>
        <end position="90"/>
    </location>
</feature>
<dbReference type="SUPFAM" id="SSF51206">
    <property type="entry name" value="cAMP-binding domain-like"/>
    <property type="match status" value="2"/>
</dbReference>
<dbReference type="Pfam" id="PF13247">
    <property type="entry name" value="Fer4_11"/>
    <property type="match status" value="1"/>
</dbReference>
<feature type="compositionally biased region" description="Basic and acidic residues" evidence="6">
    <location>
        <begin position="128"/>
        <end position="140"/>
    </location>
</feature>
<dbReference type="SUPFAM" id="SSF54862">
    <property type="entry name" value="4Fe-4S ferredoxins"/>
    <property type="match status" value="1"/>
</dbReference>
<evidence type="ECO:0000259" key="8">
    <source>
        <dbReference type="PROSITE" id="PS51379"/>
    </source>
</evidence>
<dbReference type="InterPro" id="IPR017896">
    <property type="entry name" value="4Fe4S_Fe-S-bd"/>
</dbReference>
<dbReference type="InterPro" id="IPR017900">
    <property type="entry name" value="4Fe4S_Fe_S_CS"/>
</dbReference>
<dbReference type="GO" id="GO:0051539">
    <property type="term" value="F:4 iron, 4 sulfur cluster binding"/>
    <property type="evidence" value="ECO:0007669"/>
    <property type="project" value="UniProtKB-KW"/>
</dbReference>
<evidence type="ECO:0000313" key="10">
    <source>
        <dbReference type="Proteomes" id="UP000318017"/>
    </source>
</evidence>
<dbReference type="PROSITE" id="PS50042">
    <property type="entry name" value="CNMP_BINDING_3"/>
    <property type="match status" value="3"/>
</dbReference>
<dbReference type="GO" id="GO:0046872">
    <property type="term" value="F:metal ion binding"/>
    <property type="evidence" value="ECO:0007669"/>
    <property type="project" value="UniProtKB-KW"/>
</dbReference>
<dbReference type="PROSITE" id="PS00198">
    <property type="entry name" value="4FE4S_FER_1"/>
    <property type="match status" value="1"/>
</dbReference>
<evidence type="ECO:0000313" key="9">
    <source>
        <dbReference type="EMBL" id="QDV26690.1"/>
    </source>
</evidence>
<feature type="domain" description="Cyclic nucleotide-binding" evidence="7">
    <location>
        <begin position="246"/>
        <end position="380"/>
    </location>
</feature>
<feature type="domain" description="4Fe-4S ferredoxin-type" evidence="8">
    <location>
        <begin position="468"/>
        <end position="499"/>
    </location>
</feature>
<dbReference type="EMBL" id="CP036298">
    <property type="protein sequence ID" value="QDV26690.1"/>
    <property type="molecule type" value="Genomic_DNA"/>
</dbReference>
<keyword evidence="10" id="KW-1185">Reference proteome</keyword>
<dbReference type="CDD" id="cd00038">
    <property type="entry name" value="CAP_ED"/>
    <property type="match status" value="2"/>
</dbReference>